<evidence type="ECO:0000313" key="2">
    <source>
        <dbReference type="Proteomes" id="UP001610861"/>
    </source>
</evidence>
<dbReference type="Gene3D" id="2.60.40.1180">
    <property type="entry name" value="Golgi alpha-mannosidase II"/>
    <property type="match status" value="1"/>
</dbReference>
<dbReference type="EMBL" id="JBIQWL010000006">
    <property type="protein sequence ID" value="MFH8251922.1"/>
    <property type="molecule type" value="Genomic_DNA"/>
</dbReference>
<dbReference type="Proteomes" id="UP001610861">
    <property type="component" value="Unassembled WGS sequence"/>
</dbReference>
<sequence length="150" mass="16171">MTGMPFSSGCRSTSTAAMNWSRSTCSTHRRPPSLMRPVCGLRPGQIQAREQCAGLGQPPARTLLEVRRGLPAFSPFADQRVEQLDPRVFVVRRGAGTDEEVVAAINVSDEPVRLPMLAGTDVLSGREVDGLELAPFGYAWLVPASLPLPV</sequence>
<protein>
    <submittedName>
        <fullName evidence="1">DUF3459 domain-containing protein</fullName>
    </submittedName>
</protein>
<accession>A0ABW7QAL7</accession>
<comment type="caution">
    <text evidence="1">The sequence shown here is derived from an EMBL/GenBank/DDBJ whole genome shotgun (WGS) entry which is preliminary data.</text>
</comment>
<evidence type="ECO:0000313" key="1">
    <source>
        <dbReference type="EMBL" id="MFH8251922.1"/>
    </source>
</evidence>
<gene>
    <name evidence="1" type="ORF">ACH3VR_16275</name>
</gene>
<proteinExistence type="predicted"/>
<dbReference type="InterPro" id="IPR013780">
    <property type="entry name" value="Glyco_hydro_b"/>
</dbReference>
<name>A0ABW7QAL7_9MICO</name>
<reference evidence="1 2" key="1">
    <citation type="submission" date="2024-09" db="EMBL/GenBank/DDBJ databases">
        <authorList>
            <person name="Pan X."/>
        </authorList>
    </citation>
    <scope>NUCLEOTIDE SEQUENCE [LARGE SCALE GENOMIC DNA]</scope>
    <source>
        <strain evidence="1 2">B2969</strain>
    </source>
</reference>
<dbReference type="RefSeq" id="WP_397557369.1">
    <property type="nucleotide sequence ID" value="NZ_JBIQWL010000006.1"/>
</dbReference>
<keyword evidence="2" id="KW-1185">Reference proteome</keyword>
<organism evidence="1 2">
    <name type="scientific">Microbacterium alkaliflavum</name>
    <dbReference type="NCBI Taxonomy" id="3248839"/>
    <lineage>
        <taxon>Bacteria</taxon>
        <taxon>Bacillati</taxon>
        <taxon>Actinomycetota</taxon>
        <taxon>Actinomycetes</taxon>
        <taxon>Micrococcales</taxon>
        <taxon>Microbacteriaceae</taxon>
        <taxon>Microbacterium</taxon>
    </lineage>
</organism>